<proteinExistence type="predicted"/>
<dbReference type="RefSeq" id="XP_024671162.1">
    <property type="nucleotide sequence ID" value="XM_024813019.1"/>
</dbReference>
<evidence type="ECO:0000256" key="1">
    <source>
        <dbReference type="SAM" id="MobiDB-lite"/>
    </source>
</evidence>
<organism evidence="2 3">
    <name type="scientific">Aspergillus candidus</name>
    <dbReference type="NCBI Taxonomy" id="41067"/>
    <lineage>
        <taxon>Eukaryota</taxon>
        <taxon>Fungi</taxon>
        <taxon>Dikarya</taxon>
        <taxon>Ascomycota</taxon>
        <taxon>Pezizomycotina</taxon>
        <taxon>Eurotiomycetes</taxon>
        <taxon>Eurotiomycetidae</taxon>
        <taxon>Eurotiales</taxon>
        <taxon>Aspergillaceae</taxon>
        <taxon>Aspergillus</taxon>
        <taxon>Aspergillus subgen. Circumdati</taxon>
    </lineage>
</organism>
<dbReference type="OrthoDB" id="2906425at2759"/>
<dbReference type="EMBL" id="KZ559145">
    <property type="protein sequence ID" value="PLB37150.1"/>
    <property type="molecule type" value="Genomic_DNA"/>
</dbReference>
<dbReference type="GeneID" id="36520179"/>
<name>A0A2I2F946_ASPCN</name>
<sequence>MSSIQEPQHTHIPRIDQREKDYPDSSFFSLPSRHLPTLVEVRARSHDAPRGSQPQFLVLDHLDLFVNFGPYVKVAEAQCLQLSSRLSRGGSRFGGVWMACSLQATMFLST</sequence>
<reference evidence="2 3" key="1">
    <citation type="submission" date="2017-12" db="EMBL/GenBank/DDBJ databases">
        <authorList>
            <consortium name="DOE Joint Genome Institute"/>
            <person name="Haridas S."/>
            <person name="Kjaerbolling I."/>
            <person name="Vesth T.C."/>
            <person name="Frisvad J.C."/>
            <person name="Nybo J.L."/>
            <person name="Theobald S."/>
            <person name="Kuo A."/>
            <person name="Bowyer P."/>
            <person name="Matsuda Y."/>
            <person name="Mondo S."/>
            <person name="Lyhne E.K."/>
            <person name="Kogle M.E."/>
            <person name="Clum A."/>
            <person name="Lipzen A."/>
            <person name="Salamov A."/>
            <person name="Ngan C.Y."/>
            <person name="Daum C."/>
            <person name="Chiniquy J."/>
            <person name="Barry K."/>
            <person name="LaButti K."/>
            <person name="Simmons B.A."/>
            <person name="Magnuson J.K."/>
            <person name="Mortensen U.H."/>
            <person name="Larsen T.O."/>
            <person name="Grigoriev I.V."/>
            <person name="Baker S.E."/>
            <person name="Andersen M.R."/>
            <person name="Nordberg H.P."/>
            <person name="Cantor M.N."/>
            <person name="Hua S.X."/>
        </authorList>
    </citation>
    <scope>NUCLEOTIDE SEQUENCE [LARGE SCALE GENOMIC DNA]</scope>
    <source>
        <strain evidence="2 3">CBS 102.13</strain>
    </source>
</reference>
<accession>A0A2I2F946</accession>
<feature type="region of interest" description="Disordered" evidence="1">
    <location>
        <begin position="1"/>
        <end position="24"/>
    </location>
</feature>
<dbReference type="AlphaFoldDB" id="A0A2I2F946"/>
<protein>
    <submittedName>
        <fullName evidence="2">Uncharacterized protein</fullName>
    </submittedName>
</protein>
<gene>
    <name evidence="2" type="ORF">BDW47DRAFT_107471</name>
</gene>
<keyword evidence="3" id="KW-1185">Reference proteome</keyword>
<evidence type="ECO:0000313" key="3">
    <source>
        <dbReference type="Proteomes" id="UP000234585"/>
    </source>
</evidence>
<evidence type="ECO:0000313" key="2">
    <source>
        <dbReference type="EMBL" id="PLB37150.1"/>
    </source>
</evidence>
<dbReference type="Proteomes" id="UP000234585">
    <property type="component" value="Unassembled WGS sequence"/>
</dbReference>
<feature type="compositionally biased region" description="Basic and acidic residues" evidence="1">
    <location>
        <begin position="13"/>
        <end position="23"/>
    </location>
</feature>